<keyword evidence="4" id="KW-1185">Reference proteome</keyword>
<evidence type="ECO:0000313" key="2">
    <source>
        <dbReference type="EMBL" id="QYA07412.1"/>
    </source>
</evidence>
<dbReference type="RefSeq" id="WP_027677120.1">
    <property type="nucleotide sequence ID" value="NZ_CP039691.1"/>
</dbReference>
<dbReference type="EMBL" id="CP039691">
    <property type="protein sequence ID" value="QCI97154.1"/>
    <property type="molecule type" value="Genomic_DNA"/>
</dbReference>
<gene>
    <name evidence="1" type="ORF">CFBP5473_04030</name>
    <name evidence="2" type="ORF">J5285_01365</name>
</gene>
<name>A0A4D7DNE4_9HYPH</name>
<accession>A0A4D7DNE4</accession>
<evidence type="ECO:0000313" key="3">
    <source>
        <dbReference type="Proteomes" id="UP000298545"/>
    </source>
</evidence>
<dbReference type="Proteomes" id="UP000826513">
    <property type="component" value="Chromosome 1"/>
</dbReference>
<reference evidence="2 4" key="2">
    <citation type="submission" date="2021-03" db="EMBL/GenBank/DDBJ databases">
        <title>Rapid diversification of plasmids in a genus of pathogenic and nitrogen fixing bacteria.</title>
        <authorList>
            <person name="Weisberg A.J."/>
            <person name="Miller M."/>
            <person name="Ream W."/>
            <person name="Grunwald N.J."/>
            <person name="Chang J.H."/>
        </authorList>
    </citation>
    <scope>NUCLEOTIDE SEQUENCE [LARGE SCALE GENOMIC DNA]</scope>
    <source>
        <strain evidence="2 4">AF3.44</strain>
    </source>
</reference>
<evidence type="ECO:0000313" key="4">
    <source>
        <dbReference type="Proteomes" id="UP000826513"/>
    </source>
</evidence>
<evidence type="ECO:0000313" key="1">
    <source>
        <dbReference type="EMBL" id="QCI97154.1"/>
    </source>
</evidence>
<dbReference type="STRING" id="1367849.GCA_000518585_04620"/>
<dbReference type="OrthoDB" id="9804735at2"/>
<protein>
    <submittedName>
        <fullName evidence="1">Uncharacterized protein</fullName>
    </submittedName>
</protein>
<dbReference type="Proteomes" id="UP000298545">
    <property type="component" value="Chromosome circular"/>
</dbReference>
<proteinExistence type="predicted"/>
<reference evidence="1 3" key="1">
    <citation type="submission" date="2019-04" db="EMBL/GenBank/DDBJ databases">
        <title>Complete genome sequence of Agrobacterium larrymoorei CFBP5473.</title>
        <authorList>
            <person name="Haryono M."/>
            <person name="Chou L."/>
            <person name="Lin Y.-C."/>
            <person name="Lai E.-M."/>
            <person name="Kuo C.-H."/>
        </authorList>
    </citation>
    <scope>NUCLEOTIDE SEQUENCE [LARGE SCALE GENOMIC DNA]</scope>
    <source>
        <strain evidence="1 3">CFBP5473</strain>
    </source>
</reference>
<organism evidence="1 3">
    <name type="scientific">Agrobacterium larrymoorei</name>
    <dbReference type="NCBI Taxonomy" id="160699"/>
    <lineage>
        <taxon>Bacteria</taxon>
        <taxon>Pseudomonadati</taxon>
        <taxon>Pseudomonadota</taxon>
        <taxon>Alphaproteobacteria</taxon>
        <taxon>Hyphomicrobiales</taxon>
        <taxon>Rhizobiaceae</taxon>
        <taxon>Rhizobium/Agrobacterium group</taxon>
        <taxon>Agrobacterium</taxon>
    </lineage>
</organism>
<dbReference type="EMBL" id="CP072167">
    <property type="protein sequence ID" value="QYA07412.1"/>
    <property type="molecule type" value="Genomic_DNA"/>
</dbReference>
<dbReference type="KEGG" id="alf:CFBP5473_04030"/>
<dbReference type="AlphaFoldDB" id="A0A4D7DNE4"/>
<sequence length="339" mass="37636">MAKTPSVESEIETARAVAAELRVAETGLLEQLSAFHKAQDMRAADRHEADGQAFDALKARKDSAEKALANLVLRLSSEIDAAYHGFEAASERTAYENVVAFISKSKASRLQNARLRKAATAQTLKQLLINSDAVAEILAQEKAASLALQKLCEPPLIALMQRRRELAASIEEGRHRLKEINATLATVQWKLGSVTDETRRTTMEAEREALSLDLEKHESAYQTLRSGHESLDRYVLLHEAFAQGATHQLSAHSLLYNKLAAEMERGIQLYAAVSLSLETLLSEISRKASHPHLAELLTIHAHNTISMDDIERRKQQIDEAFMRRYIVEKGRVAAIANTP</sequence>